<keyword evidence="3" id="KW-1185">Reference proteome</keyword>
<feature type="transmembrane region" description="Helical" evidence="1">
    <location>
        <begin position="12"/>
        <end position="35"/>
    </location>
</feature>
<proteinExistence type="predicted"/>
<keyword evidence="1" id="KW-0812">Transmembrane</keyword>
<feature type="transmembrane region" description="Helical" evidence="1">
    <location>
        <begin position="124"/>
        <end position="147"/>
    </location>
</feature>
<dbReference type="AlphaFoldDB" id="A0A1Q8CKB7"/>
<dbReference type="Proteomes" id="UP000185596">
    <property type="component" value="Unassembled WGS sequence"/>
</dbReference>
<dbReference type="RefSeq" id="WP_075128296.1">
    <property type="nucleotide sequence ID" value="NZ_MSIE01000049.1"/>
</dbReference>
<evidence type="ECO:0000256" key="1">
    <source>
        <dbReference type="SAM" id="Phobius"/>
    </source>
</evidence>
<comment type="caution">
    <text evidence="2">The sequence shown here is derived from an EMBL/GenBank/DDBJ whole genome shotgun (WGS) entry which is preliminary data.</text>
</comment>
<name>A0A1Q8CKB7_9PSEU</name>
<organism evidence="2 3">
    <name type="scientific">Actinophytocola xanthii</name>
    <dbReference type="NCBI Taxonomy" id="1912961"/>
    <lineage>
        <taxon>Bacteria</taxon>
        <taxon>Bacillati</taxon>
        <taxon>Actinomycetota</taxon>
        <taxon>Actinomycetes</taxon>
        <taxon>Pseudonocardiales</taxon>
        <taxon>Pseudonocardiaceae</taxon>
    </lineage>
</organism>
<feature type="transmembrane region" description="Helical" evidence="1">
    <location>
        <begin position="153"/>
        <end position="175"/>
    </location>
</feature>
<dbReference type="STRING" id="1912961.BU204_25585"/>
<feature type="transmembrane region" description="Helical" evidence="1">
    <location>
        <begin position="203"/>
        <end position="221"/>
    </location>
</feature>
<keyword evidence="1" id="KW-1133">Transmembrane helix</keyword>
<evidence type="ECO:0000313" key="3">
    <source>
        <dbReference type="Proteomes" id="UP000185596"/>
    </source>
</evidence>
<dbReference type="EMBL" id="MSIE01000049">
    <property type="protein sequence ID" value="OLF14779.1"/>
    <property type="molecule type" value="Genomic_DNA"/>
</dbReference>
<reference evidence="2 3" key="1">
    <citation type="submission" date="2016-12" db="EMBL/GenBank/DDBJ databases">
        <title>The draft genome sequence of Actinophytocola sp. 11-183.</title>
        <authorList>
            <person name="Wang W."/>
            <person name="Yuan L."/>
        </authorList>
    </citation>
    <scope>NUCLEOTIDE SEQUENCE [LARGE SCALE GENOMIC DNA]</scope>
    <source>
        <strain evidence="2 3">11-183</strain>
    </source>
</reference>
<evidence type="ECO:0000313" key="2">
    <source>
        <dbReference type="EMBL" id="OLF14779.1"/>
    </source>
</evidence>
<feature type="transmembrane region" description="Helical" evidence="1">
    <location>
        <begin position="182"/>
        <end position="197"/>
    </location>
</feature>
<keyword evidence="1" id="KW-0472">Membrane</keyword>
<sequence>MTDWLDTVRTLGWQWQLVGAAAAGLAILLVGNRLLKAATWGSPRALVETSQLYVRLRALPPATLFRWRVGVGLQVVVYDEATDEEKEMPSGLRPDRAGPGLAFWMWGERPRSAAFVAARVRRDFLVRLVCFFWFFLGGFVVLVRLAITESPLWLVALVFLLVHQLATSATGRYILFEQPRHAVLLAVAAFLFLRGGVLATVAVYALGAYFVLYVLGFWYMVSSGRMERLAVLRDAL</sequence>
<gene>
    <name evidence="2" type="ORF">BU204_25585</name>
</gene>
<accession>A0A1Q8CKB7</accession>
<protein>
    <submittedName>
        <fullName evidence="2">Uncharacterized protein</fullName>
    </submittedName>
</protein>